<keyword evidence="1" id="KW-0812">Transmembrane</keyword>
<sequence>MTDVTELIKRAIKYLVEGLAVAICAIIIPKKALNIEEIAIIALTAAAVFSILDVFIPAMGNSARGGAGFTFGSALAGGLTLAA</sequence>
<keyword evidence="1" id="KW-1133">Transmembrane helix</keyword>
<evidence type="ECO:0000313" key="2">
    <source>
        <dbReference type="EMBL" id="QHT87409.1"/>
    </source>
</evidence>
<accession>A0A6C0I3P2</accession>
<proteinExistence type="predicted"/>
<dbReference type="EMBL" id="MN740088">
    <property type="protein sequence ID" value="QHT87409.1"/>
    <property type="molecule type" value="Genomic_DNA"/>
</dbReference>
<feature type="transmembrane region" description="Helical" evidence="1">
    <location>
        <begin position="38"/>
        <end position="56"/>
    </location>
</feature>
<organism evidence="2">
    <name type="scientific">viral metagenome</name>
    <dbReference type="NCBI Taxonomy" id="1070528"/>
    <lineage>
        <taxon>unclassified sequences</taxon>
        <taxon>metagenomes</taxon>
        <taxon>organismal metagenomes</taxon>
    </lineage>
</organism>
<dbReference type="AlphaFoldDB" id="A0A6C0I3P2"/>
<protein>
    <submittedName>
        <fullName evidence="2">Uncharacterized protein</fullName>
    </submittedName>
</protein>
<name>A0A6C0I3P2_9ZZZZ</name>
<reference evidence="2" key="1">
    <citation type="journal article" date="2020" name="Nature">
        <title>Giant virus diversity and host interactions through global metagenomics.</title>
        <authorList>
            <person name="Schulz F."/>
            <person name="Roux S."/>
            <person name="Paez-Espino D."/>
            <person name="Jungbluth S."/>
            <person name="Walsh D.A."/>
            <person name="Denef V.J."/>
            <person name="McMahon K.D."/>
            <person name="Konstantinidis K.T."/>
            <person name="Eloe-Fadrosh E.A."/>
            <person name="Kyrpides N.C."/>
            <person name="Woyke T."/>
        </authorList>
    </citation>
    <scope>NUCLEOTIDE SEQUENCE</scope>
    <source>
        <strain evidence="2">GVMAG-M-3300023184-190</strain>
    </source>
</reference>
<evidence type="ECO:0000256" key="1">
    <source>
        <dbReference type="SAM" id="Phobius"/>
    </source>
</evidence>
<keyword evidence="1" id="KW-0472">Membrane</keyword>